<dbReference type="PANTHER" id="PTHR24410:SF23">
    <property type="entry name" value="BTB DOMAIN-CONTAINING PROTEIN-RELATED"/>
    <property type="match status" value="1"/>
</dbReference>
<dbReference type="OrthoDB" id="3357985at2759"/>
<proteinExistence type="predicted"/>
<evidence type="ECO:0000259" key="2">
    <source>
        <dbReference type="PROSITE" id="PS50097"/>
    </source>
</evidence>
<dbReference type="STRING" id="205917.A0A4Y9XXI3"/>
<dbReference type="InterPro" id="IPR011333">
    <property type="entry name" value="SKP1/BTB/POZ_sf"/>
</dbReference>
<dbReference type="Gene3D" id="3.30.710.10">
    <property type="entry name" value="Potassium Channel Kv1.1, Chain A"/>
    <property type="match status" value="2"/>
</dbReference>
<dbReference type="PANTHER" id="PTHR24410">
    <property type="entry name" value="HL07962P-RELATED"/>
    <property type="match status" value="1"/>
</dbReference>
<dbReference type="InterPro" id="IPR000210">
    <property type="entry name" value="BTB/POZ_dom"/>
</dbReference>
<dbReference type="SUPFAM" id="SSF54695">
    <property type="entry name" value="POZ domain"/>
    <property type="match status" value="2"/>
</dbReference>
<evidence type="ECO:0000313" key="4">
    <source>
        <dbReference type="Proteomes" id="UP000298327"/>
    </source>
</evidence>
<dbReference type="InterPro" id="IPR051481">
    <property type="entry name" value="BTB-POZ/Galectin-3-binding"/>
</dbReference>
<evidence type="ECO:0000313" key="3">
    <source>
        <dbReference type="EMBL" id="TFY54143.1"/>
    </source>
</evidence>
<feature type="domain" description="BTB" evidence="2">
    <location>
        <begin position="174"/>
        <end position="242"/>
    </location>
</feature>
<dbReference type="EMBL" id="SEOQ01001062">
    <property type="protein sequence ID" value="TFY54143.1"/>
    <property type="molecule type" value="Genomic_DNA"/>
</dbReference>
<keyword evidence="4" id="KW-1185">Reference proteome</keyword>
<comment type="caution">
    <text evidence="3">The sequence shown here is derived from an EMBL/GenBank/DDBJ whole genome shotgun (WGS) entry which is preliminary data.</text>
</comment>
<dbReference type="Proteomes" id="UP000298327">
    <property type="component" value="Unassembled WGS sequence"/>
</dbReference>
<accession>A0A4Y9XXI3</accession>
<dbReference type="SMART" id="SM00225">
    <property type="entry name" value="BTB"/>
    <property type="match status" value="2"/>
</dbReference>
<dbReference type="CDD" id="cd18186">
    <property type="entry name" value="BTB_POZ_ZBTB_KLHL-like"/>
    <property type="match status" value="1"/>
</dbReference>
<gene>
    <name evidence="3" type="ORF">EVG20_g9833</name>
</gene>
<evidence type="ECO:0000256" key="1">
    <source>
        <dbReference type="SAM" id="MobiDB-lite"/>
    </source>
</evidence>
<dbReference type="AlphaFoldDB" id="A0A4Y9XXI3"/>
<name>A0A4Y9XXI3_9AGAM</name>
<dbReference type="PROSITE" id="PS50097">
    <property type="entry name" value="BTB"/>
    <property type="match status" value="2"/>
</dbReference>
<feature type="domain" description="BTB" evidence="2">
    <location>
        <begin position="31"/>
        <end position="102"/>
    </location>
</feature>
<reference evidence="3 4" key="1">
    <citation type="submission" date="2019-02" db="EMBL/GenBank/DDBJ databases">
        <title>Genome sequencing of the rare red list fungi Dentipellis fragilis.</title>
        <authorList>
            <person name="Buettner E."/>
            <person name="Kellner H."/>
        </authorList>
    </citation>
    <scope>NUCLEOTIDE SEQUENCE [LARGE SCALE GENOMIC DNA]</scope>
    <source>
        <strain evidence="3 4">DSM 105465</strain>
    </source>
</reference>
<protein>
    <recommendedName>
        <fullName evidence="2">BTB domain-containing protein</fullName>
    </recommendedName>
</protein>
<feature type="compositionally biased region" description="Low complexity" evidence="1">
    <location>
        <begin position="1"/>
        <end position="20"/>
    </location>
</feature>
<organism evidence="3 4">
    <name type="scientific">Dentipellis fragilis</name>
    <dbReference type="NCBI Taxonomy" id="205917"/>
    <lineage>
        <taxon>Eukaryota</taxon>
        <taxon>Fungi</taxon>
        <taxon>Dikarya</taxon>
        <taxon>Basidiomycota</taxon>
        <taxon>Agaricomycotina</taxon>
        <taxon>Agaricomycetes</taxon>
        <taxon>Russulales</taxon>
        <taxon>Hericiaceae</taxon>
        <taxon>Dentipellis</taxon>
    </lineage>
</organism>
<sequence>MSSEPNGPSPMSSPISPTSSLTDSELDYADGDIIFRSSDGAQFRLHKLILKTASPVFDDMFSMPQPSSSKVDGEKATQEDIVPIIDMQEDEEVLTTLFSFCYPRPWPSNSAHWRFDLPIHLWNVILPYCCSSDSARRLRFAAASIDMPSVPARTSTTSQSSPPRTNPLFDFADGDIILRSSDGVQFRLHKLILKIASPVFDDTFSIPQPPTAKIDRGSDIPIVDMAENEKVLSMLLSFCYPGPPPSLNNLGDTIQALAVTRKFQIDTVDDFFRQNLLSIAEEPPE</sequence>
<dbReference type="Pfam" id="PF00651">
    <property type="entry name" value="BTB"/>
    <property type="match status" value="2"/>
</dbReference>
<feature type="region of interest" description="Disordered" evidence="1">
    <location>
        <begin position="1"/>
        <end position="22"/>
    </location>
</feature>